<evidence type="ECO:0000256" key="1">
    <source>
        <dbReference type="ARBA" id="ARBA00004651"/>
    </source>
</evidence>
<dbReference type="FunFam" id="3.20.20.450:FF:000001">
    <property type="entry name" value="Cyclic di-GMP phosphodiesterase yahA"/>
    <property type="match status" value="1"/>
</dbReference>
<comment type="subcellular location">
    <subcellularLocation>
        <location evidence="1">Cell membrane</location>
        <topology evidence="1">Multi-pass membrane protein</topology>
    </subcellularLocation>
</comment>
<evidence type="ECO:0000256" key="9">
    <source>
        <dbReference type="ARBA" id="ARBA00034290"/>
    </source>
</evidence>
<keyword evidence="5 10" id="KW-0812">Transmembrane</keyword>
<evidence type="ECO:0000313" key="13">
    <source>
        <dbReference type="Proteomes" id="UP000594467"/>
    </source>
</evidence>
<evidence type="ECO:0000256" key="4">
    <source>
        <dbReference type="ARBA" id="ARBA00022636"/>
    </source>
</evidence>
<feature type="transmembrane region" description="Helical" evidence="10">
    <location>
        <begin position="232"/>
        <end position="254"/>
    </location>
</feature>
<dbReference type="EMBL" id="CP065202">
    <property type="protein sequence ID" value="QPL33412.1"/>
    <property type="molecule type" value="Genomic_DNA"/>
</dbReference>
<dbReference type="InterPro" id="IPR050706">
    <property type="entry name" value="Cyclic-di-GMP_PDE-like"/>
</dbReference>
<keyword evidence="3" id="KW-1003">Cell membrane</keyword>
<evidence type="ECO:0000256" key="3">
    <source>
        <dbReference type="ARBA" id="ARBA00022475"/>
    </source>
</evidence>
<evidence type="ECO:0000256" key="10">
    <source>
        <dbReference type="SAM" id="Phobius"/>
    </source>
</evidence>
<dbReference type="RefSeq" id="WP_196884401.1">
    <property type="nucleotide sequence ID" value="NZ_CP065202.1"/>
</dbReference>
<evidence type="ECO:0000256" key="7">
    <source>
        <dbReference type="ARBA" id="ARBA00022989"/>
    </source>
</evidence>
<dbReference type="Pfam" id="PF00563">
    <property type="entry name" value="EAL"/>
    <property type="match status" value="1"/>
</dbReference>
<dbReference type="GO" id="GO:0005886">
    <property type="term" value="C:plasma membrane"/>
    <property type="evidence" value="ECO:0007669"/>
    <property type="project" value="UniProtKB-SubCell"/>
</dbReference>
<dbReference type="InterPro" id="IPR024744">
    <property type="entry name" value="CSS-motif_dom"/>
</dbReference>
<proteinExistence type="predicted"/>
<reference evidence="12 13" key="1">
    <citation type="submission" date="2020-11" db="EMBL/GenBank/DDBJ databases">
        <title>The Complete Genome of Pseudomonas fragi A13BB.</title>
        <authorList>
            <person name="Awolope O.K."/>
            <person name="O'Driscoll N.H."/>
            <person name="Di Salvo A."/>
            <person name="Lamb A.J."/>
        </authorList>
    </citation>
    <scope>NUCLEOTIDE SEQUENCE [LARGE SCALE GENOMIC DNA]</scope>
    <source>
        <strain evidence="12 13">A13BB</strain>
    </source>
</reference>
<comment type="catalytic activity">
    <reaction evidence="9">
        <text>3',3'-c-di-GMP + H2O = 5'-phosphoguanylyl(3'-&gt;5')guanosine + H(+)</text>
        <dbReference type="Rhea" id="RHEA:24902"/>
        <dbReference type="ChEBI" id="CHEBI:15377"/>
        <dbReference type="ChEBI" id="CHEBI:15378"/>
        <dbReference type="ChEBI" id="CHEBI:58754"/>
        <dbReference type="ChEBI" id="CHEBI:58805"/>
        <dbReference type="EC" id="3.1.4.52"/>
    </reaction>
</comment>
<keyword evidence="4" id="KW-0973">c-di-GMP</keyword>
<feature type="domain" description="EAL" evidence="11">
    <location>
        <begin position="257"/>
        <end position="511"/>
    </location>
</feature>
<dbReference type="CDD" id="cd01948">
    <property type="entry name" value="EAL"/>
    <property type="match status" value="1"/>
</dbReference>
<dbReference type="AlphaFoldDB" id="A0A9Q6VS72"/>
<evidence type="ECO:0000256" key="2">
    <source>
        <dbReference type="ARBA" id="ARBA00012282"/>
    </source>
</evidence>
<evidence type="ECO:0000256" key="5">
    <source>
        <dbReference type="ARBA" id="ARBA00022692"/>
    </source>
</evidence>
<dbReference type="EC" id="3.1.4.52" evidence="2"/>
<evidence type="ECO:0000259" key="11">
    <source>
        <dbReference type="PROSITE" id="PS50883"/>
    </source>
</evidence>
<evidence type="ECO:0000256" key="8">
    <source>
        <dbReference type="ARBA" id="ARBA00023136"/>
    </source>
</evidence>
<keyword evidence="7 10" id="KW-1133">Transmembrane helix</keyword>
<keyword evidence="6" id="KW-0378">Hydrolase</keyword>
<dbReference type="Pfam" id="PF12792">
    <property type="entry name" value="CSS-motif"/>
    <property type="match status" value="1"/>
</dbReference>
<dbReference type="GO" id="GO:0071111">
    <property type="term" value="F:cyclic-guanylate-specific phosphodiesterase activity"/>
    <property type="evidence" value="ECO:0007669"/>
    <property type="project" value="UniProtKB-EC"/>
</dbReference>
<dbReference type="PANTHER" id="PTHR33121:SF80">
    <property type="entry name" value="CYCLIC DI-GMP PHOSPHODIESTERASE PDEL"/>
    <property type="match status" value="1"/>
</dbReference>
<organism evidence="12 13">
    <name type="scientific">Pseudomonas fragi</name>
    <dbReference type="NCBI Taxonomy" id="296"/>
    <lineage>
        <taxon>Bacteria</taxon>
        <taxon>Pseudomonadati</taxon>
        <taxon>Pseudomonadota</taxon>
        <taxon>Gammaproteobacteria</taxon>
        <taxon>Pseudomonadales</taxon>
        <taxon>Pseudomonadaceae</taxon>
        <taxon>Pseudomonas</taxon>
    </lineage>
</organism>
<evidence type="ECO:0000256" key="6">
    <source>
        <dbReference type="ARBA" id="ARBA00022801"/>
    </source>
</evidence>
<dbReference type="SMART" id="SM00052">
    <property type="entry name" value="EAL"/>
    <property type="match status" value="1"/>
</dbReference>
<dbReference type="InterPro" id="IPR035919">
    <property type="entry name" value="EAL_sf"/>
</dbReference>
<gene>
    <name evidence="12" type="ORF">I5R27_10105</name>
</gene>
<name>A0A9Q6VS72_PSEFR</name>
<dbReference type="PANTHER" id="PTHR33121">
    <property type="entry name" value="CYCLIC DI-GMP PHOSPHODIESTERASE PDEF"/>
    <property type="match status" value="1"/>
</dbReference>
<dbReference type="Gene3D" id="3.20.20.450">
    <property type="entry name" value="EAL domain"/>
    <property type="match status" value="1"/>
</dbReference>
<evidence type="ECO:0000313" key="12">
    <source>
        <dbReference type="EMBL" id="QPL33412.1"/>
    </source>
</evidence>
<dbReference type="InterPro" id="IPR001633">
    <property type="entry name" value="EAL_dom"/>
</dbReference>
<accession>A0A9Q6VS72</accession>
<dbReference type="SUPFAM" id="SSF141868">
    <property type="entry name" value="EAL domain-like"/>
    <property type="match status" value="1"/>
</dbReference>
<dbReference type="Proteomes" id="UP000594467">
    <property type="component" value="Chromosome"/>
</dbReference>
<keyword evidence="8 10" id="KW-0472">Membrane</keyword>
<feature type="transmembrane region" description="Helical" evidence="10">
    <location>
        <begin position="12"/>
        <end position="33"/>
    </location>
</feature>
<protein>
    <recommendedName>
        <fullName evidence="2">cyclic-guanylate-specific phosphodiesterase</fullName>
        <ecNumber evidence="2">3.1.4.52</ecNumber>
    </recommendedName>
</protein>
<sequence>MNRALRYSSKKVLLISFAIGILPIILGSFLVYLKTQSDLSRTSSNAAHEAFRQITVMLVEAQAAADELISLAGVPCPEVAKELREAVATYRFLRATNLAIDNQVYCSSLYGTDINMQISPSSYMRGRLRLVDHATPGPKTSVLVLRTQQGNKSVLVGIDGRHIQDALHLINKHSNLSLQVGNTWMTQYGVTHTPPFNNAATASKKQVSNEYGFTVQAAYPPGTLLRHTFETYSVLLGLLLVLGLFSAWFTYWMLGRVLAPSMELQRALSANEFIPYLQPVISSTSGTCVGCEVLIRWDHPHEGIITPNSFIPLAERSGLIIAMTRTIMHSTAQLLAPHAPGLVQPFHIGFNICAKHFESFELVDDCTAFLQAFKPGTIIIVLEMTERELIKPTPTALQLIEQLHGLGVQIALDDFGTGHSSLSYLQQFKVDYIKIDRSFVSMIGADALSVHILDSILDLALKLDLQVLAEGIETEEQRDYLGACGVDFMQGYFYARPMPVNDFLQTILQYPDFSKKAPWPGALRPVAPCPAPAPQV</sequence>
<dbReference type="PROSITE" id="PS50883">
    <property type="entry name" value="EAL"/>
    <property type="match status" value="1"/>
</dbReference>